<dbReference type="Proteomes" id="UP000233654">
    <property type="component" value="Unassembled WGS sequence"/>
</dbReference>
<evidence type="ECO:0000313" key="2">
    <source>
        <dbReference type="EMBL" id="PKQ27521.1"/>
    </source>
</evidence>
<dbReference type="Gene3D" id="1.25.10.10">
    <property type="entry name" value="Leucine-rich Repeat Variant"/>
    <property type="match status" value="1"/>
</dbReference>
<protein>
    <recommendedName>
        <fullName evidence="1">Plasmid pRiA4b Orf3-like domain-containing protein</fullName>
    </recommendedName>
</protein>
<dbReference type="InterPro" id="IPR011989">
    <property type="entry name" value="ARM-like"/>
</dbReference>
<comment type="caution">
    <text evidence="2">The sequence shown here is derived from an EMBL/GenBank/DDBJ whole genome shotgun (WGS) entry which is preliminary data.</text>
</comment>
<dbReference type="AlphaFoldDB" id="A0A2N3G472"/>
<evidence type="ECO:0000259" key="1">
    <source>
        <dbReference type="Pfam" id="PF07929"/>
    </source>
</evidence>
<dbReference type="InterPro" id="IPR012912">
    <property type="entry name" value="Plasmid_pRiA4b_Orf3-like"/>
</dbReference>
<dbReference type="InterPro" id="IPR024047">
    <property type="entry name" value="MM3350-like_sf"/>
</dbReference>
<dbReference type="Pfam" id="PF03130">
    <property type="entry name" value="HEAT_PBS"/>
    <property type="match status" value="1"/>
</dbReference>
<dbReference type="Pfam" id="PF07929">
    <property type="entry name" value="PRiA4_ORF3"/>
    <property type="match status" value="1"/>
</dbReference>
<dbReference type="InterPro" id="IPR004155">
    <property type="entry name" value="PBS_lyase_HEAT"/>
</dbReference>
<feature type="domain" description="Plasmid pRiA4b Orf3-like" evidence="1">
    <location>
        <begin position="279"/>
        <end position="454"/>
    </location>
</feature>
<evidence type="ECO:0000313" key="3">
    <source>
        <dbReference type="Proteomes" id="UP000233654"/>
    </source>
</evidence>
<name>A0A2N3G472_9ACTN</name>
<dbReference type="SUPFAM" id="SSF48371">
    <property type="entry name" value="ARM repeat"/>
    <property type="match status" value="1"/>
</dbReference>
<dbReference type="SUPFAM" id="SSF159941">
    <property type="entry name" value="MM3350-like"/>
    <property type="match status" value="1"/>
</dbReference>
<gene>
    <name evidence="2" type="ORF">CVT63_07540</name>
</gene>
<dbReference type="PANTHER" id="PTHR41878">
    <property type="entry name" value="LEXA REPRESSOR-RELATED"/>
    <property type="match status" value="1"/>
</dbReference>
<dbReference type="Gene3D" id="3.10.290.30">
    <property type="entry name" value="MM3350-like"/>
    <property type="match status" value="1"/>
</dbReference>
<dbReference type="InterPro" id="IPR016024">
    <property type="entry name" value="ARM-type_fold"/>
</dbReference>
<sequence length="464" mass="52706">MEDVERLVKELKKYGAEEKYSEETDRELERIVQKLLSLGEAAVPGLIEVMEDDESFGAIHAMEALGKIGDERAIAPLVDLLENPDIGGSAGDALLGFGPACVPDVIRDMEHRIAHPVEDDGGFILLTTYHLRTIGDIRCDRSVEFLNGLLDEYMSEMPRETFDPSKLDWKYRNVDFFQILDAMVKQQDERAIPHIENARDAFPPEYVDHKICQVAIDRIRSGENEGYLPMEALEMAVPTEAIMDAFRTALDWGDSPGDTVGEPGEEDWQAENAEDYEDVYQFKVSLEDIKPPIWRRIQVPGSYTFCDLHSVIQDAMGWDDDHMHVFEIRDPSVGVVVRIGMSSEYPGGLVEDLPGRKTAIAEYFSPENSMAKYEYNFGDSWKHKVKLEKILPREENLQYPRCVAGKRACPPEDCGGVWGYINLLEIINDPQHEEHEEMLEWVGEDFDPEDFSPDEVFFVDPYGG</sequence>
<reference evidence="2 3" key="1">
    <citation type="journal article" date="2017" name="ISME J.">
        <title>Potential for microbial H2 and metal transformations associated with novel bacteria and archaea in deep terrestrial subsurface sediments.</title>
        <authorList>
            <person name="Hernsdorf A.W."/>
            <person name="Amano Y."/>
            <person name="Miyakawa K."/>
            <person name="Ise K."/>
            <person name="Suzuki Y."/>
            <person name="Anantharaman K."/>
            <person name="Probst A."/>
            <person name="Burstein D."/>
            <person name="Thomas B.C."/>
            <person name="Banfield J.F."/>
        </authorList>
    </citation>
    <scope>NUCLEOTIDE SEQUENCE [LARGE SCALE GENOMIC DNA]</scope>
    <source>
        <strain evidence="2">HGW-Actinobacteria-3</strain>
    </source>
</reference>
<dbReference type="EMBL" id="PHEX01000084">
    <property type="protein sequence ID" value="PKQ27521.1"/>
    <property type="molecule type" value="Genomic_DNA"/>
</dbReference>
<accession>A0A2N3G472</accession>
<organism evidence="2 3">
    <name type="scientific">Candidatus Anoxymicrobium japonicum</name>
    <dbReference type="NCBI Taxonomy" id="2013648"/>
    <lineage>
        <taxon>Bacteria</taxon>
        <taxon>Bacillati</taxon>
        <taxon>Actinomycetota</taxon>
        <taxon>Candidatus Geothermincolia</taxon>
        <taxon>Candidatus Geothermincolales</taxon>
        <taxon>Candidatus Anoxymicrobiaceae</taxon>
        <taxon>Candidatus Anoxymicrobium</taxon>
    </lineage>
</organism>
<dbReference type="PANTHER" id="PTHR41878:SF1">
    <property type="entry name" value="TNPR PROTEIN"/>
    <property type="match status" value="1"/>
</dbReference>
<proteinExistence type="predicted"/>